<feature type="transmembrane region" description="Helical" evidence="1">
    <location>
        <begin position="12"/>
        <end position="32"/>
    </location>
</feature>
<keyword evidence="1" id="KW-0812">Transmembrane</keyword>
<dbReference type="Proteomes" id="UP001165122">
    <property type="component" value="Unassembled WGS sequence"/>
</dbReference>
<organism evidence="2 3">
    <name type="scientific">Triparma laevis f. longispina</name>
    <dbReference type="NCBI Taxonomy" id="1714387"/>
    <lineage>
        <taxon>Eukaryota</taxon>
        <taxon>Sar</taxon>
        <taxon>Stramenopiles</taxon>
        <taxon>Ochrophyta</taxon>
        <taxon>Bolidophyceae</taxon>
        <taxon>Parmales</taxon>
        <taxon>Triparmaceae</taxon>
        <taxon>Triparma</taxon>
    </lineage>
</organism>
<keyword evidence="1" id="KW-0472">Membrane</keyword>
<evidence type="ECO:0000256" key="1">
    <source>
        <dbReference type="SAM" id="Phobius"/>
    </source>
</evidence>
<keyword evidence="1" id="KW-1133">Transmembrane helix</keyword>
<evidence type="ECO:0000313" key="2">
    <source>
        <dbReference type="EMBL" id="GMH68586.1"/>
    </source>
</evidence>
<sequence>MQFRHPYECGGLYFTLNLCTPVIGLALVLNLMPGESFDELTTKFLTKLAVGLGGGLLCLLGLFFTLMEEKYRRTFLSAETGGQLTRRLFLEGNDLQKAYLFGIHDSHWNPIKDKVEAWVKAGWRQWEVEKLEWFTDEFRSSVPKAWIPERDRREVEEVIEVREQKKDVVVKGEEKQGVRRKSIIDTLRNRNIKIAPAGVKKEQCIEVQEFKREMERRGSIMD</sequence>
<keyword evidence="3" id="KW-1185">Reference proteome</keyword>
<dbReference type="AlphaFoldDB" id="A0A9W7A9P1"/>
<name>A0A9W7A9P1_9STRA</name>
<dbReference type="EMBL" id="BRXW01000595">
    <property type="protein sequence ID" value="GMH68586.1"/>
    <property type="molecule type" value="Genomic_DNA"/>
</dbReference>
<comment type="caution">
    <text evidence="2">The sequence shown here is derived from an EMBL/GenBank/DDBJ whole genome shotgun (WGS) entry which is preliminary data.</text>
</comment>
<evidence type="ECO:0000313" key="3">
    <source>
        <dbReference type="Proteomes" id="UP001165122"/>
    </source>
</evidence>
<feature type="transmembrane region" description="Helical" evidence="1">
    <location>
        <begin position="44"/>
        <end position="66"/>
    </location>
</feature>
<accession>A0A9W7A9P1</accession>
<protein>
    <submittedName>
        <fullName evidence="2">Uncharacterized protein</fullName>
    </submittedName>
</protein>
<proteinExistence type="predicted"/>
<reference evidence="3" key="1">
    <citation type="journal article" date="2023" name="Commun. Biol.">
        <title>Genome analysis of Parmales, the sister group of diatoms, reveals the evolutionary specialization of diatoms from phago-mixotrophs to photoautotrophs.</title>
        <authorList>
            <person name="Ban H."/>
            <person name="Sato S."/>
            <person name="Yoshikawa S."/>
            <person name="Yamada K."/>
            <person name="Nakamura Y."/>
            <person name="Ichinomiya M."/>
            <person name="Sato N."/>
            <person name="Blanc-Mathieu R."/>
            <person name="Endo H."/>
            <person name="Kuwata A."/>
            <person name="Ogata H."/>
        </authorList>
    </citation>
    <scope>NUCLEOTIDE SEQUENCE [LARGE SCALE GENOMIC DNA]</scope>
    <source>
        <strain evidence="3">NIES 3700</strain>
    </source>
</reference>
<gene>
    <name evidence="2" type="ORF">TrLO_g11903</name>
</gene>